<accession>A0A8X7YQV9</accession>
<name>A0A8X7YQV9_POPTO</name>
<protein>
    <recommendedName>
        <fullName evidence="11">FAD-binding PCMH-type domain-containing protein</fullName>
    </recommendedName>
</protein>
<evidence type="ECO:0000256" key="2">
    <source>
        <dbReference type="ARBA" id="ARBA00022630"/>
    </source>
</evidence>
<keyword evidence="5" id="KW-0325">Glycoprotein</keyword>
<feature type="domain" description="FAD-binding PCMH-type" evidence="8">
    <location>
        <begin position="292"/>
        <end position="468"/>
    </location>
</feature>
<dbReference type="InterPro" id="IPR012951">
    <property type="entry name" value="BBE"/>
</dbReference>
<dbReference type="Pfam" id="PF01565">
    <property type="entry name" value="FAD_binding_4"/>
    <property type="match status" value="1"/>
</dbReference>
<feature type="compositionally biased region" description="Low complexity" evidence="6">
    <location>
        <begin position="229"/>
        <end position="240"/>
    </location>
</feature>
<dbReference type="PROSITE" id="PS50126">
    <property type="entry name" value="S1"/>
    <property type="match status" value="1"/>
</dbReference>
<dbReference type="EMBL" id="JAAWWB010000022">
    <property type="protein sequence ID" value="KAG6755624.1"/>
    <property type="molecule type" value="Genomic_DNA"/>
</dbReference>
<evidence type="ECO:0008006" key="11">
    <source>
        <dbReference type="Google" id="ProtNLM"/>
    </source>
</evidence>
<evidence type="ECO:0000259" key="8">
    <source>
        <dbReference type="PROSITE" id="PS51387"/>
    </source>
</evidence>
<evidence type="ECO:0000313" key="9">
    <source>
        <dbReference type="EMBL" id="KAG6755624.1"/>
    </source>
</evidence>
<feature type="region of interest" description="Disordered" evidence="6">
    <location>
        <begin position="229"/>
        <end position="263"/>
    </location>
</feature>
<evidence type="ECO:0000313" key="10">
    <source>
        <dbReference type="Proteomes" id="UP000886885"/>
    </source>
</evidence>
<keyword evidence="10" id="KW-1185">Reference proteome</keyword>
<comment type="similarity">
    <text evidence="1">Belongs to the oxygen-dependent FAD-linked oxidoreductase family.</text>
</comment>
<dbReference type="Pfam" id="PF12428">
    <property type="entry name" value="DUF3675"/>
    <property type="match status" value="1"/>
</dbReference>
<dbReference type="InterPro" id="IPR003029">
    <property type="entry name" value="S1_domain"/>
</dbReference>
<dbReference type="AlphaFoldDB" id="A0A8X7YQV9"/>
<organism evidence="9 10">
    <name type="scientific">Populus tomentosa</name>
    <name type="common">Chinese white poplar</name>
    <dbReference type="NCBI Taxonomy" id="118781"/>
    <lineage>
        <taxon>Eukaryota</taxon>
        <taxon>Viridiplantae</taxon>
        <taxon>Streptophyta</taxon>
        <taxon>Embryophyta</taxon>
        <taxon>Tracheophyta</taxon>
        <taxon>Spermatophyta</taxon>
        <taxon>Magnoliopsida</taxon>
        <taxon>eudicotyledons</taxon>
        <taxon>Gunneridae</taxon>
        <taxon>Pentapetalae</taxon>
        <taxon>rosids</taxon>
        <taxon>fabids</taxon>
        <taxon>Malpighiales</taxon>
        <taxon>Salicaceae</taxon>
        <taxon>Saliceae</taxon>
        <taxon>Populus</taxon>
    </lineage>
</organism>
<dbReference type="GO" id="GO:0016491">
    <property type="term" value="F:oxidoreductase activity"/>
    <property type="evidence" value="ECO:0007669"/>
    <property type="project" value="InterPro"/>
</dbReference>
<evidence type="ECO:0000256" key="4">
    <source>
        <dbReference type="ARBA" id="ARBA00022827"/>
    </source>
</evidence>
<evidence type="ECO:0000256" key="3">
    <source>
        <dbReference type="ARBA" id="ARBA00022729"/>
    </source>
</evidence>
<dbReference type="GO" id="GO:0003676">
    <property type="term" value="F:nucleic acid binding"/>
    <property type="evidence" value="ECO:0007669"/>
    <property type="project" value="InterPro"/>
</dbReference>
<feature type="compositionally biased region" description="Polar residues" evidence="6">
    <location>
        <begin position="254"/>
        <end position="263"/>
    </location>
</feature>
<dbReference type="PANTHER" id="PTHR32448">
    <property type="entry name" value="OS08G0158400 PROTEIN"/>
    <property type="match status" value="1"/>
</dbReference>
<dbReference type="GO" id="GO:0071949">
    <property type="term" value="F:FAD binding"/>
    <property type="evidence" value="ECO:0007669"/>
    <property type="project" value="InterPro"/>
</dbReference>
<reference evidence="9" key="1">
    <citation type="journal article" date="2020" name="bioRxiv">
        <title>Hybrid origin of Populus tomentosa Carr. identified through genome sequencing and phylogenomic analysis.</title>
        <authorList>
            <person name="An X."/>
            <person name="Gao K."/>
            <person name="Chen Z."/>
            <person name="Li J."/>
            <person name="Yang X."/>
            <person name="Yang X."/>
            <person name="Zhou J."/>
            <person name="Guo T."/>
            <person name="Zhao T."/>
            <person name="Huang S."/>
            <person name="Miao D."/>
            <person name="Khan W.U."/>
            <person name="Rao P."/>
            <person name="Ye M."/>
            <person name="Lei B."/>
            <person name="Liao W."/>
            <person name="Wang J."/>
            <person name="Ji L."/>
            <person name="Li Y."/>
            <person name="Guo B."/>
            <person name="Mustafa N.S."/>
            <person name="Li S."/>
            <person name="Yun Q."/>
            <person name="Keller S.R."/>
            <person name="Mao J."/>
            <person name="Zhang R."/>
            <person name="Strauss S.H."/>
        </authorList>
    </citation>
    <scope>NUCLEOTIDE SEQUENCE</scope>
    <source>
        <strain evidence="9">GM15</strain>
        <tissue evidence="9">Leaf</tissue>
    </source>
</reference>
<evidence type="ECO:0000256" key="5">
    <source>
        <dbReference type="ARBA" id="ARBA00023180"/>
    </source>
</evidence>
<dbReference type="SMART" id="SM00316">
    <property type="entry name" value="S1"/>
    <property type="match status" value="1"/>
</dbReference>
<evidence type="ECO:0000259" key="7">
    <source>
        <dbReference type="PROSITE" id="PS50126"/>
    </source>
</evidence>
<keyword evidence="2" id="KW-0285">Flavoprotein</keyword>
<dbReference type="Pfam" id="PF00575">
    <property type="entry name" value="S1"/>
    <property type="match status" value="1"/>
</dbReference>
<dbReference type="InterPro" id="IPR022143">
    <property type="entry name" value="DUF3675"/>
</dbReference>
<dbReference type="InterPro" id="IPR016166">
    <property type="entry name" value="FAD-bd_PCMH"/>
</dbReference>
<dbReference type="Proteomes" id="UP000886885">
    <property type="component" value="Chromosome 11D"/>
</dbReference>
<dbReference type="Pfam" id="PF08031">
    <property type="entry name" value="BBE"/>
    <property type="match status" value="1"/>
</dbReference>
<proteinExistence type="inferred from homology"/>
<evidence type="ECO:0000256" key="1">
    <source>
        <dbReference type="ARBA" id="ARBA00005466"/>
    </source>
</evidence>
<gene>
    <name evidence="9" type="ORF">POTOM_041457</name>
</gene>
<sequence>MHMHIPYTIGAGVFGTLGKLLQIAPRPLFRYGGIPMNFRGNWEIPTRELHAPPFIPMFTTDREYLDSDFEEEYPLPSSRSVMCCRIVAIIIKDLNEPIEIKISEWNTGGLLARIEVGRQIYMLIKRINESNNELILSEREAWEMINLREGTLLEGTVKKLFPYGAQVRIGETNRSRLLHVSNITRARISSVSDLLKVDEKVKVLVAKSMFPDKISLSFCVVIYQAGALPAPSSEPSTPASIGSQEVQRPPRNAASPSSQQRSNGISGVAELASGLGISKVSLHLQDRFTLPSVPRPELIFTPLKESHIQAAVICSKKLEIHLRVRSGGHDYEGLSYVSEIERPYMVVDLAKLRSISVDIEDNSAWVQVGATNGELYYRISEKSKTHGFPAGTCSSLGMGGHISGGAYGAMLRKYGLGADNVVDAHIIDVHGRLLDRKSMGEDLFWAIRGGAGGSFGIVTAWKVKLVSVPSTVTVFTVTKTLEQGATKILYRWQEIADKLDEDLFIRVLIQTANVTSQGKRTIATSYNALFLGDATRLLQIMQHSFPELGLARQDCIETDWINSTVYLAFFPSNTPPEVLLQRRNIVKQFFKAKSDYAKEPIPETALEGLWDIILEEEDPTVAFTPYGGKMSEISESQIPFPHRKGIRFMILYSANWQDAKENVAKHVDWTRKVYKYMQPYVSKHPRETYVNYRDLDLGINKRTNTSFTEAGTSWGLKYFKNNFPRLAFVKAKADPDNFFWHEQSIPPLPFHMT</sequence>
<feature type="domain" description="S1 motif" evidence="7">
    <location>
        <begin position="150"/>
        <end position="219"/>
    </location>
</feature>
<keyword evidence="4" id="KW-0274">FAD</keyword>
<dbReference type="InterPro" id="IPR006094">
    <property type="entry name" value="Oxid_FAD_bind_N"/>
</dbReference>
<comment type="caution">
    <text evidence="9">The sequence shown here is derived from an EMBL/GenBank/DDBJ whole genome shotgun (WGS) entry which is preliminary data.</text>
</comment>
<dbReference type="OrthoDB" id="415825at2759"/>
<dbReference type="PROSITE" id="PS51387">
    <property type="entry name" value="FAD_PCMH"/>
    <property type="match status" value="1"/>
</dbReference>
<evidence type="ECO:0000256" key="6">
    <source>
        <dbReference type="SAM" id="MobiDB-lite"/>
    </source>
</evidence>
<keyword evidence="3" id="KW-0732">Signal</keyword>